<evidence type="ECO:0000259" key="3">
    <source>
        <dbReference type="SMART" id="SM00829"/>
    </source>
</evidence>
<dbReference type="GO" id="GO:0003960">
    <property type="term" value="F:quinone reductase (NADPH) activity"/>
    <property type="evidence" value="ECO:0007669"/>
    <property type="project" value="UniProtKB-EC"/>
</dbReference>
<protein>
    <submittedName>
        <fullName evidence="4">NADPH2:quinone reductase</fullName>
        <ecNumber evidence="4">1.6.5.5</ecNumber>
    </submittedName>
</protein>
<dbReference type="RefSeq" id="WP_310062337.1">
    <property type="nucleotide sequence ID" value="NZ_JAVDVY010000002.1"/>
</dbReference>
<dbReference type="SUPFAM" id="SSF50129">
    <property type="entry name" value="GroES-like"/>
    <property type="match status" value="1"/>
</dbReference>
<evidence type="ECO:0000313" key="4">
    <source>
        <dbReference type="EMBL" id="MDR7135038.1"/>
    </source>
</evidence>
<name>A0ABU1WBQ9_9GAMM</name>
<dbReference type="InterPro" id="IPR013154">
    <property type="entry name" value="ADH-like_N"/>
</dbReference>
<dbReference type="EMBL" id="JAVDVY010000002">
    <property type="protein sequence ID" value="MDR7135038.1"/>
    <property type="molecule type" value="Genomic_DNA"/>
</dbReference>
<keyword evidence="2 4" id="KW-0560">Oxidoreductase</keyword>
<sequence>MTMTIRFHQYGAPDVLVPEDEQVGLPGTGQVRLRQEAIGVNFIDTAFRQGIFPMPLPGVTGVEGAGMVEAVGTGVDGIRVGDRMAYFLAPGSYAEVRLVNAADLIRTPDDLSSAEVATVLTKGLTAWAGLNGFYHLKAGETVLVQGASSNVGLLLSRWAKTRGAVVIGTAGSEAKRAALQGAVDHALLSDSDHLAEQVRELVPNGADVVYEFVGKATFAASLAAVRDGGTIVTIGAASGAPVVDQAILTSRHVRMVGGPMAQHLQGKVMQASSDVFNAYREGIFGEFSATAYPLANAAVAHADIASRRKSGPMILVP</sequence>
<proteinExistence type="predicted"/>
<reference evidence="4 5" key="1">
    <citation type="submission" date="2023-07" db="EMBL/GenBank/DDBJ databases">
        <title>Sorghum-associated microbial communities from plants grown in Nebraska, USA.</title>
        <authorList>
            <person name="Schachtman D."/>
        </authorList>
    </citation>
    <scope>NUCLEOTIDE SEQUENCE [LARGE SCALE GENOMIC DNA]</scope>
    <source>
        <strain evidence="4 5">BE198</strain>
    </source>
</reference>
<keyword evidence="1" id="KW-0521">NADP</keyword>
<dbReference type="Gene3D" id="3.90.180.10">
    <property type="entry name" value="Medium-chain alcohol dehydrogenases, catalytic domain"/>
    <property type="match status" value="1"/>
</dbReference>
<dbReference type="Pfam" id="PF08240">
    <property type="entry name" value="ADH_N"/>
    <property type="match status" value="1"/>
</dbReference>
<dbReference type="Gene3D" id="3.40.50.720">
    <property type="entry name" value="NAD(P)-binding Rossmann-like Domain"/>
    <property type="match status" value="1"/>
</dbReference>
<keyword evidence="5" id="KW-1185">Reference proteome</keyword>
<evidence type="ECO:0000256" key="2">
    <source>
        <dbReference type="ARBA" id="ARBA00023002"/>
    </source>
</evidence>
<evidence type="ECO:0000313" key="5">
    <source>
        <dbReference type="Proteomes" id="UP001251524"/>
    </source>
</evidence>
<dbReference type="Pfam" id="PF00107">
    <property type="entry name" value="ADH_zinc_N"/>
    <property type="match status" value="1"/>
</dbReference>
<comment type="caution">
    <text evidence="4">The sequence shown here is derived from an EMBL/GenBank/DDBJ whole genome shotgun (WGS) entry which is preliminary data.</text>
</comment>
<dbReference type="PANTHER" id="PTHR48106:SF13">
    <property type="entry name" value="QUINONE OXIDOREDUCTASE-RELATED"/>
    <property type="match status" value="1"/>
</dbReference>
<feature type="domain" description="Enoyl reductase (ER)" evidence="3">
    <location>
        <begin position="11"/>
        <end position="315"/>
    </location>
</feature>
<evidence type="ECO:0000256" key="1">
    <source>
        <dbReference type="ARBA" id="ARBA00022857"/>
    </source>
</evidence>
<dbReference type="InterPro" id="IPR013149">
    <property type="entry name" value="ADH-like_C"/>
</dbReference>
<accession>A0ABU1WBQ9</accession>
<dbReference type="InterPro" id="IPR047618">
    <property type="entry name" value="QOR-like"/>
</dbReference>
<dbReference type="EC" id="1.6.5.5" evidence="4"/>
<dbReference type="InterPro" id="IPR036291">
    <property type="entry name" value="NAD(P)-bd_dom_sf"/>
</dbReference>
<organism evidence="4 5">
    <name type="scientific">Lysobacter niastensis</name>
    <dbReference type="NCBI Taxonomy" id="380629"/>
    <lineage>
        <taxon>Bacteria</taxon>
        <taxon>Pseudomonadati</taxon>
        <taxon>Pseudomonadota</taxon>
        <taxon>Gammaproteobacteria</taxon>
        <taxon>Lysobacterales</taxon>
        <taxon>Lysobacteraceae</taxon>
        <taxon>Lysobacter</taxon>
    </lineage>
</organism>
<dbReference type="InterPro" id="IPR011032">
    <property type="entry name" value="GroES-like_sf"/>
</dbReference>
<dbReference type="InterPro" id="IPR020843">
    <property type="entry name" value="ER"/>
</dbReference>
<dbReference type="SUPFAM" id="SSF51735">
    <property type="entry name" value="NAD(P)-binding Rossmann-fold domains"/>
    <property type="match status" value="1"/>
</dbReference>
<dbReference type="Proteomes" id="UP001251524">
    <property type="component" value="Unassembled WGS sequence"/>
</dbReference>
<gene>
    <name evidence="4" type="ORF">J2X06_002247</name>
</gene>
<dbReference type="CDD" id="cd05286">
    <property type="entry name" value="QOR2"/>
    <property type="match status" value="1"/>
</dbReference>
<dbReference type="PANTHER" id="PTHR48106">
    <property type="entry name" value="QUINONE OXIDOREDUCTASE PIG3-RELATED"/>
    <property type="match status" value="1"/>
</dbReference>
<dbReference type="SMART" id="SM00829">
    <property type="entry name" value="PKS_ER"/>
    <property type="match status" value="1"/>
</dbReference>